<evidence type="ECO:0000256" key="6">
    <source>
        <dbReference type="SAM" id="Phobius"/>
    </source>
</evidence>
<dbReference type="PANTHER" id="PTHR33048:SF155">
    <property type="entry name" value="INTEGRAL MEMBRANE PROTEIN"/>
    <property type="match status" value="1"/>
</dbReference>
<feature type="transmembrane region" description="Helical" evidence="6">
    <location>
        <begin position="126"/>
        <end position="147"/>
    </location>
</feature>
<dbReference type="RefSeq" id="XP_056507425.1">
    <property type="nucleotide sequence ID" value="XM_056659132.1"/>
</dbReference>
<feature type="transmembrane region" description="Helical" evidence="6">
    <location>
        <begin position="212"/>
        <end position="231"/>
    </location>
</feature>
<keyword evidence="4 6" id="KW-0472">Membrane</keyword>
<name>A0A9W9JWD8_9EURO</name>
<dbReference type="InterPro" id="IPR049326">
    <property type="entry name" value="Rhodopsin_dom_fungi"/>
</dbReference>
<reference evidence="8" key="1">
    <citation type="submission" date="2022-11" db="EMBL/GenBank/DDBJ databases">
        <authorList>
            <person name="Petersen C."/>
        </authorList>
    </citation>
    <scope>NUCLEOTIDE SEQUENCE</scope>
    <source>
        <strain evidence="8">IBT 34128</strain>
    </source>
</reference>
<evidence type="ECO:0000256" key="2">
    <source>
        <dbReference type="ARBA" id="ARBA00022692"/>
    </source>
</evidence>
<proteinExistence type="inferred from homology"/>
<evidence type="ECO:0000313" key="9">
    <source>
        <dbReference type="Proteomes" id="UP001141434"/>
    </source>
</evidence>
<gene>
    <name evidence="8" type="ORF">NUU61_008607</name>
</gene>
<accession>A0A9W9JWD8</accession>
<keyword evidence="2 6" id="KW-0812">Transmembrane</keyword>
<protein>
    <recommendedName>
        <fullName evidence="7">Rhodopsin domain-containing protein</fullName>
    </recommendedName>
</protein>
<keyword evidence="3 6" id="KW-1133">Transmembrane helix</keyword>
<feature type="domain" description="Rhodopsin" evidence="7">
    <location>
        <begin position="31"/>
        <end position="277"/>
    </location>
</feature>
<dbReference type="Proteomes" id="UP001141434">
    <property type="component" value="Unassembled WGS sequence"/>
</dbReference>
<evidence type="ECO:0000256" key="4">
    <source>
        <dbReference type="ARBA" id="ARBA00023136"/>
    </source>
</evidence>
<evidence type="ECO:0000256" key="5">
    <source>
        <dbReference type="ARBA" id="ARBA00038359"/>
    </source>
</evidence>
<comment type="subcellular location">
    <subcellularLocation>
        <location evidence="1">Membrane</location>
        <topology evidence="1">Multi-pass membrane protein</topology>
    </subcellularLocation>
</comment>
<dbReference type="EMBL" id="JAPMSZ010000011">
    <property type="protein sequence ID" value="KAJ5084028.1"/>
    <property type="molecule type" value="Genomic_DNA"/>
</dbReference>
<sequence>MTSSSDLGQLAHDAAAATWTFTAISTILFFMRTFSRLRLHREALGWDDLVITISWMLNICRASFLQTTLNTTHKVISAPDVPALIASAAFWALFTSAWSYLTIALPKLGVGILICRLFRPQRWLRAAILTFCIVLSILAICVIIVSFKQCHPVAGQWNPFAHPDVRCWNPKIQLVLASTTTGFSAFADLAFTIYPIIVIWNLQMPVENKISAMALMSLGVASFAFAIVKLYCNILISDANSTFDILYACIRFVMWSSIENDFVLSAACLPASPPFFRACKRVLSSQITQFSSGRHTSDPISTTSYKSFKWGGSRNLPGTVELTSKDEALPSPGFEGIKVGVEISRTSNYI</sequence>
<dbReference type="Pfam" id="PF20684">
    <property type="entry name" value="Fung_rhodopsin"/>
    <property type="match status" value="1"/>
</dbReference>
<feature type="transmembrane region" description="Helical" evidence="6">
    <location>
        <begin position="174"/>
        <end position="200"/>
    </location>
</feature>
<feature type="transmembrane region" description="Helical" evidence="6">
    <location>
        <begin position="84"/>
        <end position="105"/>
    </location>
</feature>
<dbReference type="AlphaFoldDB" id="A0A9W9JWD8"/>
<comment type="similarity">
    <text evidence="5">Belongs to the SAT4 family.</text>
</comment>
<organism evidence="8 9">
    <name type="scientific">Penicillium alfredii</name>
    <dbReference type="NCBI Taxonomy" id="1506179"/>
    <lineage>
        <taxon>Eukaryota</taxon>
        <taxon>Fungi</taxon>
        <taxon>Dikarya</taxon>
        <taxon>Ascomycota</taxon>
        <taxon>Pezizomycotina</taxon>
        <taxon>Eurotiomycetes</taxon>
        <taxon>Eurotiomycetidae</taxon>
        <taxon>Eurotiales</taxon>
        <taxon>Aspergillaceae</taxon>
        <taxon>Penicillium</taxon>
    </lineage>
</organism>
<dbReference type="GO" id="GO:0016020">
    <property type="term" value="C:membrane"/>
    <property type="evidence" value="ECO:0007669"/>
    <property type="project" value="UniProtKB-SubCell"/>
</dbReference>
<evidence type="ECO:0000256" key="3">
    <source>
        <dbReference type="ARBA" id="ARBA00022989"/>
    </source>
</evidence>
<dbReference type="PANTHER" id="PTHR33048">
    <property type="entry name" value="PTH11-LIKE INTEGRAL MEMBRANE PROTEIN (AFU_ORTHOLOGUE AFUA_5G11245)"/>
    <property type="match status" value="1"/>
</dbReference>
<evidence type="ECO:0000256" key="1">
    <source>
        <dbReference type="ARBA" id="ARBA00004141"/>
    </source>
</evidence>
<dbReference type="GeneID" id="81398301"/>
<reference evidence="8" key="2">
    <citation type="journal article" date="2023" name="IMA Fungus">
        <title>Comparative genomic study of the Penicillium genus elucidates a diverse pangenome and 15 lateral gene transfer events.</title>
        <authorList>
            <person name="Petersen C."/>
            <person name="Sorensen T."/>
            <person name="Nielsen M.R."/>
            <person name="Sondergaard T.E."/>
            <person name="Sorensen J.L."/>
            <person name="Fitzpatrick D.A."/>
            <person name="Frisvad J.C."/>
            <person name="Nielsen K.L."/>
        </authorList>
    </citation>
    <scope>NUCLEOTIDE SEQUENCE</scope>
    <source>
        <strain evidence="8">IBT 34128</strain>
    </source>
</reference>
<dbReference type="InterPro" id="IPR052337">
    <property type="entry name" value="SAT4-like"/>
</dbReference>
<evidence type="ECO:0000313" key="8">
    <source>
        <dbReference type="EMBL" id="KAJ5084028.1"/>
    </source>
</evidence>
<dbReference type="OrthoDB" id="5417887at2759"/>
<keyword evidence="9" id="KW-1185">Reference proteome</keyword>
<evidence type="ECO:0000259" key="7">
    <source>
        <dbReference type="Pfam" id="PF20684"/>
    </source>
</evidence>
<feature type="transmembrane region" description="Helical" evidence="6">
    <location>
        <begin position="14"/>
        <end position="31"/>
    </location>
</feature>
<comment type="caution">
    <text evidence="8">The sequence shown here is derived from an EMBL/GenBank/DDBJ whole genome shotgun (WGS) entry which is preliminary data.</text>
</comment>